<dbReference type="OrthoDB" id="530324at2759"/>
<name>A0A835WAB0_CHLIN</name>
<proteinExistence type="predicted"/>
<sequence>MPGGGHASALIRCGAATFGAVLRVSEAVPQYYIDPVWRMVDPLPACTEHPSGVVPGAPHGKPVGDSEIAFLLTGAGGSAAVPSICPEVPFILKVSFPDSRMAILSASTGTLTPLGPNVDAPDPNCPNRVDLGASRVSATSFSVVFQISCAAAAAAASGEVGFKVTSAAAGPRRWLQNSATFPLATAGCPTTCSSGSGGGGSSAVSSGMVVDAANQEVLVMVGVGQASAATRTTLLLGLDSLNWTTGAPRPCPGNHMGAAVVGNQLYLLNGFSRNRTLCHMLQIYSPWSDSWAAGPAPPFATGAGTAVAIGRSIYYCGGLRSEAVSPSSNAPVTDCARYDVDAGNWTAIAPMPFGVHHAAGGWDGKRMWIFGGRQSPGSALGQDVDFTQVYDPETNTWESSVTGAYAPLPVARGGMGAAVYMENRFYVMGGERGCRANSTCANASIGLTKDGVFSRIDRYGPATNSWDLAPPGMPLPRQGMYPVIAPGPRGLGVGAIYVCGGSPKAGGGFSSACQYLVAQSDMAARAQQEHVVD</sequence>
<dbReference type="SUPFAM" id="SSF117281">
    <property type="entry name" value="Kelch motif"/>
    <property type="match status" value="1"/>
</dbReference>
<dbReference type="EMBL" id="JAEHOC010000003">
    <property type="protein sequence ID" value="KAG2443681.1"/>
    <property type="molecule type" value="Genomic_DNA"/>
</dbReference>
<accession>A0A835WAB0</accession>
<keyword evidence="2" id="KW-1185">Reference proteome</keyword>
<reference evidence="1" key="1">
    <citation type="journal article" date="2020" name="bioRxiv">
        <title>Comparative genomics of Chlamydomonas.</title>
        <authorList>
            <person name="Craig R.J."/>
            <person name="Hasan A.R."/>
            <person name="Ness R.W."/>
            <person name="Keightley P.D."/>
        </authorList>
    </citation>
    <scope>NUCLEOTIDE SEQUENCE</scope>
    <source>
        <strain evidence="1">SAG 7.73</strain>
    </source>
</reference>
<dbReference type="PANTHER" id="PTHR45632">
    <property type="entry name" value="LD33804P"/>
    <property type="match status" value="1"/>
</dbReference>
<organism evidence="1 2">
    <name type="scientific">Chlamydomonas incerta</name>
    <dbReference type="NCBI Taxonomy" id="51695"/>
    <lineage>
        <taxon>Eukaryota</taxon>
        <taxon>Viridiplantae</taxon>
        <taxon>Chlorophyta</taxon>
        <taxon>core chlorophytes</taxon>
        <taxon>Chlorophyceae</taxon>
        <taxon>CS clade</taxon>
        <taxon>Chlamydomonadales</taxon>
        <taxon>Chlamydomonadaceae</taxon>
        <taxon>Chlamydomonas</taxon>
    </lineage>
</organism>
<dbReference type="Proteomes" id="UP000650467">
    <property type="component" value="Unassembled WGS sequence"/>
</dbReference>
<dbReference type="InterPro" id="IPR015915">
    <property type="entry name" value="Kelch-typ_b-propeller"/>
</dbReference>
<dbReference type="Gene3D" id="2.120.10.80">
    <property type="entry name" value="Kelch-type beta propeller"/>
    <property type="match status" value="1"/>
</dbReference>
<dbReference type="AlphaFoldDB" id="A0A835WAB0"/>
<gene>
    <name evidence="1" type="ORF">HXX76_002029</name>
</gene>
<evidence type="ECO:0000313" key="1">
    <source>
        <dbReference type="EMBL" id="KAG2443681.1"/>
    </source>
</evidence>
<comment type="caution">
    <text evidence="1">The sequence shown here is derived from an EMBL/GenBank/DDBJ whole genome shotgun (WGS) entry which is preliminary data.</text>
</comment>
<protein>
    <submittedName>
        <fullName evidence="1">Uncharacterized protein</fullName>
    </submittedName>
</protein>
<evidence type="ECO:0000313" key="2">
    <source>
        <dbReference type="Proteomes" id="UP000650467"/>
    </source>
</evidence>